<proteinExistence type="predicted"/>
<evidence type="ECO:0000256" key="1">
    <source>
        <dbReference type="SAM" id="SignalP"/>
    </source>
</evidence>
<dbReference type="SUPFAM" id="SSF52129">
    <property type="entry name" value="Caspase-like"/>
    <property type="match status" value="1"/>
</dbReference>
<organism evidence="3 4">
    <name type="scientific">Metarhizobium album</name>
    <dbReference type="NCBI Taxonomy" id="2182425"/>
    <lineage>
        <taxon>Bacteria</taxon>
        <taxon>Pseudomonadati</taxon>
        <taxon>Pseudomonadota</taxon>
        <taxon>Alphaproteobacteria</taxon>
        <taxon>Hyphomicrobiales</taxon>
        <taxon>Rhizobiaceae</taxon>
        <taxon>Metarhizobium</taxon>
    </lineage>
</organism>
<dbReference type="AlphaFoldDB" id="A0A2U2DTN2"/>
<dbReference type="EMBL" id="QFBC01000003">
    <property type="protein sequence ID" value="PWE56664.1"/>
    <property type="molecule type" value="Genomic_DNA"/>
</dbReference>
<dbReference type="Pfam" id="PF01471">
    <property type="entry name" value="PG_binding_1"/>
    <property type="match status" value="1"/>
</dbReference>
<dbReference type="Pfam" id="PF00656">
    <property type="entry name" value="Peptidase_C14"/>
    <property type="match status" value="1"/>
</dbReference>
<dbReference type="SUPFAM" id="SSF81901">
    <property type="entry name" value="HCP-like"/>
    <property type="match status" value="1"/>
</dbReference>
<dbReference type="InterPro" id="IPR036365">
    <property type="entry name" value="PGBD-like_sf"/>
</dbReference>
<dbReference type="RefSeq" id="WP_109458040.1">
    <property type="nucleotide sequence ID" value="NZ_QFBC01000003.1"/>
</dbReference>
<dbReference type="InterPro" id="IPR011990">
    <property type="entry name" value="TPR-like_helical_dom_sf"/>
</dbReference>
<dbReference type="SMART" id="SM00671">
    <property type="entry name" value="SEL1"/>
    <property type="match status" value="5"/>
</dbReference>
<dbReference type="PANTHER" id="PTHR22576:SF37">
    <property type="entry name" value="MUCOSA-ASSOCIATED LYMPHOID TISSUE LYMPHOMA TRANSLOCATION PROTEIN 1"/>
    <property type="match status" value="1"/>
</dbReference>
<dbReference type="Gene3D" id="3.40.50.1460">
    <property type="match status" value="1"/>
</dbReference>
<dbReference type="SUPFAM" id="SSF47090">
    <property type="entry name" value="PGBD-like"/>
    <property type="match status" value="1"/>
</dbReference>
<dbReference type="InterPro" id="IPR052039">
    <property type="entry name" value="Caspase-related_regulators"/>
</dbReference>
<keyword evidence="4" id="KW-1185">Reference proteome</keyword>
<dbReference type="GO" id="GO:0006508">
    <property type="term" value="P:proteolysis"/>
    <property type="evidence" value="ECO:0007669"/>
    <property type="project" value="InterPro"/>
</dbReference>
<dbReference type="InterPro" id="IPR029030">
    <property type="entry name" value="Caspase-like_dom_sf"/>
</dbReference>
<dbReference type="InterPro" id="IPR002477">
    <property type="entry name" value="Peptidoglycan-bd-like"/>
</dbReference>
<evidence type="ECO:0000259" key="2">
    <source>
        <dbReference type="PROSITE" id="PS50208"/>
    </source>
</evidence>
<comment type="caution">
    <text evidence="3">The sequence shown here is derived from an EMBL/GenBank/DDBJ whole genome shotgun (WGS) entry which is preliminary data.</text>
</comment>
<dbReference type="InterPro" id="IPR001309">
    <property type="entry name" value="Pept_C14_p20"/>
</dbReference>
<accession>A0A2U2DTN2</accession>
<sequence length="635" mass="68509">MLFRAALFLFALLFFHSAHAERKVALLIGNATYSAPATELRNPPNDIAAIGAMLTGADFDVTVITNVGRSAMSAALAGFEEKARGADVGLIYYSGHGMEISGTNYLLPIDVKLASDRDVKYEAIALEDLLVALDGVKTLKLVLLDACRDNPFLTAMKRLATKGIPSRGLARVETAESNLLVGYATAPGDVALDGDGENSPYASALVRHLVEPGVEVETALRAVAKDVFEATGGKQRPFKTGSLFETVMLGPLSATVAPAAKGDVSVDPCRDATAHWTEIKSRNNKALFEEHVRLFGSCAFASLARQEIATLEAASRGTEENDCDHLAAATNDPFKLASIKGIDFDALDGPRAVEACKAARAAYPTEKRFFYQYGRALDSTGNFVEAMTEYRKAADLGNTLAMRNIGILYDNGEGVEKDPKEALNWFRKSADLGNAAAMNSVGYKYESGDGVKADMREAIAWYRKAADGGNAAAMTNLGYAYETANGVKRDYKEAMTWYVKAADLGSAQAMNNIGVLHEKGQGVRQDYKEAVAWYRKAAGNRSEYAEKNLAGLLDGDKAGPPDRRQAALHMENALRLGHDLALKEMKEKASGWSVEFRKELQQRLKDAGVYNGTIDGRFGPSTFASIEAIFGKRAN</sequence>
<keyword evidence="1" id="KW-0732">Signal</keyword>
<dbReference type="Proteomes" id="UP000245252">
    <property type="component" value="Unassembled WGS sequence"/>
</dbReference>
<dbReference type="InterPro" id="IPR011600">
    <property type="entry name" value="Pept_C14_caspase"/>
</dbReference>
<dbReference type="InterPro" id="IPR006597">
    <property type="entry name" value="Sel1-like"/>
</dbReference>
<name>A0A2U2DTN2_9HYPH</name>
<evidence type="ECO:0000313" key="3">
    <source>
        <dbReference type="EMBL" id="PWE56664.1"/>
    </source>
</evidence>
<evidence type="ECO:0000313" key="4">
    <source>
        <dbReference type="Proteomes" id="UP000245252"/>
    </source>
</evidence>
<protein>
    <recommendedName>
        <fullName evidence="2">Caspase family p20 domain-containing protein</fullName>
    </recommendedName>
</protein>
<dbReference type="Pfam" id="PF08238">
    <property type="entry name" value="Sel1"/>
    <property type="match status" value="6"/>
</dbReference>
<feature type="signal peptide" evidence="1">
    <location>
        <begin position="1"/>
        <end position="20"/>
    </location>
</feature>
<dbReference type="Gene3D" id="1.25.40.10">
    <property type="entry name" value="Tetratricopeptide repeat domain"/>
    <property type="match status" value="1"/>
</dbReference>
<dbReference type="GO" id="GO:0004197">
    <property type="term" value="F:cysteine-type endopeptidase activity"/>
    <property type="evidence" value="ECO:0007669"/>
    <property type="project" value="InterPro"/>
</dbReference>
<dbReference type="PROSITE" id="PS50208">
    <property type="entry name" value="CASPASE_P20"/>
    <property type="match status" value="1"/>
</dbReference>
<dbReference type="PANTHER" id="PTHR22576">
    <property type="entry name" value="MUCOSA ASSOCIATED LYMPHOID TISSUE LYMPHOMA TRANSLOCATION PROTEIN 1/PARACASPASE"/>
    <property type="match status" value="1"/>
</dbReference>
<gene>
    <name evidence="3" type="ORF">DEM27_09855</name>
</gene>
<feature type="chain" id="PRO_5015694911" description="Caspase family p20 domain-containing protein" evidence="1">
    <location>
        <begin position="21"/>
        <end position="635"/>
    </location>
</feature>
<reference evidence="3 4" key="1">
    <citation type="submission" date="2018-05" db="EMBL/GenBank/DDBJ databases">
        <title>The draft genome of strain NS-104.</title>
        <authorList>
            <person name="Hang P."/>
            <person name="Jiang J."/>
        </authorList>
    </citation>
    <scope>NUCLEOTIDE SEQUENCE [LARGE SCALE GENOMIC DNA]</scope>
    <source>
        <strain evidence="3 4">NS-104</strain>
    </source>
</reference>
<dbReference type="OrthoDB" id="9816009at2"/>
<feature type="domain" description="Caspase family p20" evidence="2">
    <location>
        <begin position="21"/>
        <end position="151"/>
    </location>
</feature>